<dbReference type="InterPro" id="IPR051784">
    <property type="entry name" value="Nod_factor_ABC_transporter"/>
</dbReference>
<evidence type="ECO:0000256" key="3">
    <source>
        <dbReference type="ARBA" id="ARBA00022989"/>
    </source>
</evidence>
<accession>A0A433RPY6</accession>
<feature type="transmembrane region" description="Helical" evidence="5">
    <location>
        <begin position="148"/>
        <end position="173"/>
    </location>
</feature>
<dbReference type="PANTHER" id="PTHR43229:SF2">
    <property type="entry name" value="NODULATION PROTEIN J"/>
    <property type="match status" value="1"/>
</dbReference>
<dbReference type="InterPro" id="IPR047817">
    <property type="entry name" value="ABC2_TM_bact-type"/>
</dbReference>
<feature type="transmembrane region" description="Helical" evidence="5">
    <location>
        <begin position="65"/>
        <end position="86"/>
    </location>
</feature>
<dbReference type="AlphaFoldDB" id="A0A433RPY6"/>
<gene>
    <name evidence="7" type="ORF">QI30_16685</name>
</gene>
<keyword evidence="4 5" id="KW-0472">Membrane</keyword>
<feature type="domain" description="ABC transmembrane type-2" evidence="6">
    <location>
        <begin position="20"/>
        <end position="288"/>
    </location>
</feature>
<feature type="transmembrane region" description="Helical" evidence="5">
    <location>
        <begin position="269"/>
        <end position="287"/>
    </location>
</feature>
<evidence type="ECO:0000256" key="1">
    <source>
        <dbReference type="ARBA" id="ARBA00004141"/>
    </source>
</evidence>
<proteinExistence type="inferred from homology"/>
<dbReference type="Proteomes" id="UP000288623">
    <property type="component" value="Unassembled WGS sequence"/>
</dbReference>
<evidence type="ECO:0000256" key="5">
    <source>
        <dbReference type="RuleBase" id="RU361157"/>
    </source>
</evidence>
<dbReference type="Pfam" id="PF01061">
    <property type="entry name" value="ABC2_membrane"/>
    <property type="match status" value="1"/>
</dbReference>
<keyword evidence="5" id="KW-0813">Transport</keyword>
<name>A0A433RPY6_9BACL</name>
<dbReference type="PROSITE" id="PS51012">
    <property type="entry name" value="ABC_TM2"/>
    <property type="match status" value="1"/>
</dbReference>
<dbReference type="PANTHER" id="PTHR43229">
    <property type="entry name" value="NODULATION PROTEIN J"/>
    <property type="match status" value="1"/>
</dbReference>
<dbReference type="OrthoDB" id="162334at2"/>
<feature type="transmembrane region" description="Helical" evidence="5">
    <location>
        <begin position="112"/>
        <end position="136"/>
    </location>
</feature>
<dbReference type="EMBL" id="JTFC01000042">
    <property type="protein sequence ID" value="RUS52407.1"/>
    <property type="molecule type" value="Genomic_DNA"/>
</dbReference>
<dbReference type="InterPro" id="IPR013525">
    <property type="entry name" value="ABC2_TM"/>
</dbReference>
<protein>
    <recommendedName>
        <fullName evidence="5">Transport permease protein</fullName>
    </recommendedName>
</protein>
<feature type="transmembrane region" description="Helical" evidence="5">
    <location>
        <begin position="21"/>
        <end position="39"/>
    </location>
</feature>
<keyword evidence="8" id="KW-1185">Reference proteome</keyword>
<keyword evidence="3 5" id="KW-1133">Transmembrane helix</keyword>
<feature type="transmembrane region" description="Helical" evidence="5">
    <location>
        <begin position="185"/>
        <end position="207"/>
    </location>
</feature>
<evidence type="ECO:0000313" key="7">
    <source>
        <dbReference type="EMBL" id="RUS52407.1"/>
    </source>
</evidence>
<comment type="similarity">
    <text evidence="5">Belongs to the ABC-2 integral membrane protein family.</text>
</comment>
<evidence type="ECO:0000259" key="6">
    <source>
        <dbReference type="PROSITE" id="PS51012"/>
    </source>
</evidence>
<organism evidence="7 8">
    <name type="scientific">Candidatus Kurthia intestinigallinarum</name>
    <dbReference type="NCBI Taxonomy" id="1562256"/>
    <lineage>
        <taxon>Bacteria</taxon>
        <taxon>Bacillati</taxon>
        <taxon>Bacillota</taxon>
        <taxon>Bacilli</taxon>
        <taxon>Bacillales</taxon>
        <taxon>Caryophanaceae</taxon>
        <taxon>Kurthia</taxon>
    </lineage>
</organism>
<comment type="subcellular location">
    <subcellularLocation>
        <location evidence="5">Cell membrane</location>
        <topology evidence="5">Multi-pass membrane protein</topology>
    </subcellularLocation>
    <subcellularLocation>
        <location evidence="1">Membrane</location>
        <topology evidence="1">Multi-pass membrane protein</topology>
    </subcellularLocation>
</comment>
<dbReference type="RefSeq" id="WP_126991734.1">
    <property type="nucleotide sequence ID" value="NZ_JTFC01000042.1"/>
</dbReference>
<evidence type="ECO:0000313" key="8">
    <source>
        <dbReference type="Proteomes" id="UP000288623"/>
    </source>
</evidence>
<reference evidence="7 8" key="1">
    <citation type="submission" date="2014-11" db="EMBL/GenBank/DDBJ databases">
        <title>Genome sequence and analysis of novel Kurthia sp.</title>
        <authorList>
            <person name="Lawson J.N."/>
            <person name="Gonzalez J.E."/>
            <person name="Rinauldi L."/>
            <person name="Xuan Z."/>
            <person name="Firman A."/>
            <person name="Shaddox L."/>
            <person name="Trudeau A."/>
            <person name="Shah S."/>
            <person name="Reiman D."/>
        </authorList>
    </citation>
    <scope>NUCLEOTIDE SEQUENCE [LARGE SCALE GENOMIC DNA]</scope>
    <source>
        <strain evidence="7 8">3B1D</strain>
    </source>
</reference>
<dbReference type="GO" id="GO:0005886">
    <property type="term" value="C:plasma membrane"/>
    <property type="evidence" value="ECO:0007669"/>
    <property type="project" value="UniProtKB-SubCell"/>
</dbReference>
<evidence type="ECO:0000256" key="2">
    <source>
        <dbReference type="ARBA" id="ARBA00022692"/>
    </source>
</evidence>
<keyword evidence="5" id="KW-1003">Cell membrane</keyword>
<evidence type="ECO:0000256" key="4">
    <source>
        <dbReference type="ARBA" id="ARBA00023136"/>
    </source>
</evidence>
<sequence length="290" mass="32407">MSALANFVIRNNKMFFRNRMQVFFSVLSIIILIGLYAIFLQKLQVDSIAEMAKQNAAIKTLVNEWMIAGVLSIIPVTSTLGAYSLYVQDNERKILYDFLTTPMSRHTIQFSYMLSAFQIGLFMTLIAFIGCEIFLVATGGEWLSFTSLLKVLGVLVLAVFLSSVMMFFFTLIIKNSGTFSAFTSIVSTMIGFLCGVYVPMGVLPVFVQKVVEIFPISHTTVLLRQLFMEPTLPTVFGNMTANKESYMLAFGGQYKVNGAILTMAQSTGYVIFAIVVFTLISLVIYRLKNK</sequence>
<keyword evidence="2 5" id="KW-0812">Transmembrane</keyword>
<comment type="caution">
    <text evidence="7">The sequence shown here is derived from an EMBL/GenBank/DDBJ whole genome shotgun (WGS) entry which is preliminary data.</text>
</comment>
<dbReference type="GO" id="GO:0140359">
    <property type="term" value="F:ABC-type transporter activity"/>
    <property type="evidence" value="ECO:0007669"/>
    <property type="project" value="InterPro"/>
</dbReference>